<dbReference type="Ensembl" id="ENSCPRT00005031295.1">
    <property type="protein sequence ID" value="ENSCPRP00005026782.1"/>
    <property type="gene ID" value="ENSCPRG00005018560.1"/>
</dbReference>
<protein>
    <recommendedName>
        <fullName evidence="11">Carbohydrate sulfotransferase</fullName>
        <ecNumber evidence="11">2.8.2.-</ecNumber>
    </recommendedName>
</protein>
<name>A0A7M4FL70_CROPO</name>
<evidence type="ECO:0000256" key="1">
    <source>
        <dbReference type="ARBA" id="ARBA00004323"/>
    </source>
</evidence>
<evidence type="ECO:0000256" key="8">
    <source>
        <dbReference type="ARBA" id="ARBA00023136"/>
    </source>
</evidence>
<dbReference type="PANTHER" id="PTHR12137">
    <property type="entry name" value="CARBOHYDRATE SULFOTRANSFERASE"/>
    <property type="match status" value="1"/>
</dbReference>
<feature type="compositionally biased region" description="Polar residues" evidence="12">
    <location>
        <begin position="182"/>
        <end position="198"/>
    </location>
</feature>
<keyword evidence="10 11" id="KW-0119">Carbohydrate metabolism</keyword>
<evidence type="ECO:0000256" key="11">
    <source>
        <dbReference type="RuleBase" id="RU364020"/>
    </source>
</evidence>
<evidence type="ECO:0000256" key="7">
    <source>
        <dbReference type="ARBA" id="ARBA00023034"/>
    </source>
</evidence>
<evidence type="ECO:0000313" key="13">
    <source>
        <dbReference type="Ensembl" id="ENSCPRP00005026782.1"/>
    </source>
</evidence>
<keyword evidence="8" id="KW-0472">Membrane</keyword>
<evidence type="ECO:0000256" key="10">
    <source>
        <dbReference type="ARBA" id="ARBA00023277"/>
    </source>
</evidence>
<evidence type="ECO:0000256" key="6">
    <source>
        <dbReference type="ARBA" id="ARBA00022989"/>
    </source>
</evidence>
<evidence type="ECO:0000313" key="14">
    <source>
        <dbReference type="Proteomes" id="UP000594220"/>
    </source>
</evidence>
<dbReference type="GO" id="GO:0016051">
    <property type="term" value="P:carbohydrate biosynthetic process"/>
    <property type="evidence" value="ECO:0007669"/>
    <property type="project" value="InterPro"/>
</dbReference>
<keyword evidence="14" id="KW-1185">Reference proteome</keyword>
<dbReference type="GO" id="GO:0000139">
    <property type="term" value="C:Golgi membrane"/>
    <property type="evidence" value="ECO:0007669"/>
    <property type="project" value="UniProtKB-SubCell"/>
</dbReference>
<evidence type="ECO:0000256" key="4">
    <source>
        <dbReference type="ARBA" id="ARBA00022692"/>
    </source>
</evidence>
<evidence type="ECO:0000256" key="12">
    <source>
        <dbReference type="SAM" id="MobiDB-lite"/>
    </source>
</evidence>
<dbReference type="Pfam" id="PF03567">
    <property type="entry name" value="Sulfotransfer_2"/>
    <property type="match status" value="1"/>
</dbReference>
<dbReference type="InterPro" id="IPR005331">
    <property type="entry name" value="Sulfotransferase"/>
</dbReference>
<dbReference type="AlphaFoldDB" id="A0A7M4FL70"/>
<organism evidence="13 14">
    <name type="scientific">Crocodylus porosus</name>
    <name type="common">Saltwater crocodile</name>
    <name type="synonym">Estuarine crocodile</name>
    <dbReference type="NCBI Taxonomy" id="8502"/>
    <lineage>
        <taxon>Eukaryota</taxon>
        <taxon>Metazoa</taxon>
        <taxon>Chordata</taxon>
        <taxon>Craniata</taxon>
        <taxon>Vertebrata</taxon>
        <taxon>Euteleostomi</taxon>
        <taxon>Archelosauria</taxon>
        <taxon>Archosauria</taxon>
        <taxon>Crocodylia</taxon>
        <taxon>Longirostres</taxon>
        <taxon>Crocodylidae</taxon>
        <taxon>Crocodylus</taxon>
    </lineage>
</organism>
<dbReference type="Proteomes" id="UP000594220">
    <property type="component" value="Unplaced"/>
</dbReference>
<keyword evidence="6" id="KW-1133">Transmembrane helix</keyword>
<evidence type="ECO:0000256" key="5">
    <source>
        <dbReference type="ARBA" id="ARBA00022968"/>
    </source>
</evidence>
<evidence type="ECO:0000256" key="9">
    <source>
        <dbReference type="ARBA" id="ARBA00023180"/>
    </source>
</evidence>
<dbReference type="GO" id="GO:0030166">
    <property type="term" value="P:proteoglycan biosynthetic process"/>
    <property type="evidence" value="ECO:0007669"/>
    <property type="project" value="TreeGrafter"/>
</dbReference>
<dbReference type="GeneTree" id="ENSGT00940000165474"/>
<dbReference type="PANTHER" id="PTHR12137:SF15">
    <property type="entry name" value="CARBOHYDRATE SULFOTRANSFERASE"/>
    <property type="match status" value="1"/>
</dbReference>
<keyword evidence="3 11" id="KW-0808">Transferase</keyword>
<evidence type="ECO:0000256" key="3">
    <source>
        <dbReference type="ARBA" id="ARBA00022679"/>
    </source>
</evidence>
<proteinExistence type="inferred from homology"/>
<reference evidence="13" key="1">
    <citation type="submission" date="2025-08" db="UniProtKB">
        <authorList>
            <consortium name="Ensembl"/>
        </authorList>
    </citation>
    <scope>IDENTIFICATION</scope>
</reference>
<accession>A0A7M4FL70</accession>
<dbReference type="InterPro" id="IPR018011">
    <property type="entry name" value="Carb_sulfotrans_8-10"/>
</dbReference>
<keyword evidence="5 11" id="KW-0735">Signal-anchor</keyword>
<feature type="region of interest" description="Disordered" evidence="12">
    <location>
        <begin position="177"/>
        <end position="213"/>
    </location>
</feature>
<dbReference type="GO" id="GO:0008146">
    <property type="term" value="F:sulfotransferase activity"/>
    <property type="evidence" value="ECO:0007669"/>
    <property type="project" value="InterPro"/>
</dbReference>
<keyword evidence="4" id="KW-0812">Transmembrane</keyword>
<dbReference type="EC" id="2.8.2.-" evidence="11"/>
<reference evidence="13" key="2">
    <citation type="submission" date="2025-09" db="UniProtKB">
        <authorList>
            <consortium name="Ensembl"/>
        </authorList>
    </citation>
    <scope>IDENTIFICATION</scope>
</reference>
<keyword evidence="9 11" id="KW-0325">Glycoprotein</keyword>
<evidence type="ECO:0000256" key="2">
    <source>
        <dbReference type="ARBA" id="ARBA00006339"/>
    </source>
</evidence>
<keyword evidence="7 11" id="KW-0333">Golgi apparatus</keyword>
<comment type="similarity">
    <text evidence="2 11">Belongs to the sulfotransferase 2 family.</text>
</comment>
<comment type="subcellular location">
    <subcellularLocation>
        <location evidence="1 11">Golgi apparatus membrane</location>
        <topology evidence="1 11">Single-pass type II membrane protein</topology>
    </subcellularLocation>
</comment>
<sequence>GLCRCCGVSPDCATHALLLWAVLGEGLVGCSLLATEKSVQIYSLSLPGPTLGCLVSHSYRKVTLNSTCLKNNLFQSRRNLTSYVAYQIFVEHKHKLIYCEVPKVGCTNWKRIIFLLQMNLSRDASEIKHDYIHTSHLLKRLSSYPSDKQEELLNSYTKVMFTRHPLERLVSAYRDKLLPNSPMGTRPSTSTWGTSPSQEPKIVSPSPQTQGAS</sequence>